<proteinExistence type="predicted"/>
<keyword evidence="2" id="KW-1185">Reference proteome</keyword>
<evidence type="ECO:0000313" key="1">
    <source>
        <dbReference type="EMBL" id="CUR33275.1"/>
    </source>
</evidence>
<evidence type="ECO:0000313" key="2">
    <source>
        <dbReference type="Proteomes" id="UP000184315"/>
    </source>
</evidence>
<dbReference type="Proteomes" id="UP000184315">
    <property type="component" value="Unassembled WGS sequence"/>
</dbReference>
<accession>A0A1J1LLD3</accession>
<dbReference type="STRING" id="671072.PL9214500522"/>
<dbReference type="RefSeq" id="WP_139295077.1">
    <property type="nucleotide sequence ID" value="NZ_LN889802.1"/>
</dbReference>
<dbReference type="OrthoDB" id="3723110at2"/>
<protein>
    <submittedName>
        <fullName evidence="1">Uncharacterized protein</fullName>
    </submittedName>
</protein>
<name>A0A1J1LLD3_9CYAN</name>
<dbReference type="AlphaFoldDB" id="A0A1J1LLD3"/>
<gene>
    <name evidence="1" type="ORF">PL9214500522</name>
</gene>
<sequence length="357" mass="39822">MKPSPSKRRWRATSTVNEKQPRPLILALMLTGVLALEAYPTVVQSAFAQTQALLSHSMTVAQKRLSASVEPENQSLWDLSPNTTVASQVTPTYRVLPNPLFNVKGQLPKTLPVVFETKPLNPEWVEYSAEAAPVLPVLVDTKVREMIAKQSGVALTDLKIVEARQQTWPDTCLGLAAAEEVCGQMLVRGWRVVVSDSHQTWVYRTDAQGRNIRLESQNHSFKVPSSLLETVFEDIHQQSGLSRSELTLEAVEEQLWPDGCLGLAEPGMFCTQSLVTGWRMIIGHKNQRWVYRTNQTGSKFKLDQAASSVMPSLRVQFLKIPREDILSPWTRTLVAHLPTPCQVSNFVNLSIGQSCPN</sequence>
<reference evidence="2" key="1">
    <citation type="submission" date="2015-10" db="EMBL/GenBank/DDBJ databases">
        <authorList>
            <person name="Regsiter A."/>
            <person name="william w."/>
        </authorList>
    </citation>
    <scope>NUCLEOTIDE SEQUENCE [LARGE SCALE GENOMIC DNA]</scope>
</reference>
<organism evidence="1 2">
    <name type="scientific">Planktothrix tepida PCC 9214</name>
    <dbReference type="NCBI Taxonomy" id="671072"/>
    <lineage>
        <taxon>Bacteria</taxon>
        <taxon>Bacillati</taxon>
        <taxon>Cyanobacteriota</taxon>
        <taxon>Cyanophyceae</taxon>
        <taxon>Oscillatoriophycideae</taxon>
        <taxon>Oscillatoriales</taxon>
        <taxon>Microcoleaceae</taxon>
        <taxon>Planktothrix</taxon>
    </lineage>
</organism>
<dbReference type="EMBL" id="CZDF01000156">
    <property type="protein sequence ID" value="CUR33275.1"/>
    <property type="molecule type" value="Genomic_DNA"/>
</dbReference>